<dbReference type="Gene3D" id="3.60.10.10">
    <property type="entry name" value="Endonuclease/exonuclease/phosphatase"/>
    <property type="match status" value="1"/>
</dbReference>
<dbReference type="InParanoid" id="A0A6I9SSN9"/>
<sequence length="437" mass="49425">MVCGLCNCWYRIWLAWDDSLIDVDVLSSGSQFIHARITFRALHNPVIITIIYGANEVAARRDLWGTLEALALNCVDSPWMVGGDFDAVRDLSEVCGTSGDIRMAMEEFNSCIQNSGLLPLPMQGEWFTWHNYSASPCNLWKRLDRILTNDIWMLRYPTLSYTCLTPRTSDHSPLIWQHEIVGIPMYAVTRKLKALKPIFRELRREKGNLSHNVQLAKGFLDMVQNLRAKMQWMKEGDQCTRVFFRKIAHRRAVKRVLQINDGYGVTQTNPDADEASPLIKSFTAEDVKLAMFDIVEDKARGPDGYSSGFFKTAWTVMGDEVTRAVLNFFAKGKLLKQVNCTLLAVIPKVHSPITVADFHPISCCNVIYKVIAKLLVQYLSVVLGKLVSPCQAAFIPGRSIGDNIMMAQELFTGYNQKRLPPRCALKVDICKAYDTVE</sequence>
<dbReference type="Pfam" id="PF00078">
    <property type="entry name" value="RVT_1"/>
    <property type="match status" value="1"/>
</dbReference>
<dbReference type="InterPro" id="IPR036691">
    <property type="entry name" value="Endo/exonu/phosph_ase_sf"/>
</dbReference>
<feature type="domain" description="Reverse transcriptase" evidence="1">
    <location>
        <begin position="355"/>
        <end position="437"/>
    </location>
</feature>
<dbReference type="InterPro" id="IPR000477">
    <property type="entry name" value="RT_dom"/>
</dbReference>
<accession>A0A6I9SSN9</accession>
<gene>
    <name evidence="3" type="primary">LOC105157594</name>
</gene>
<evidence type="ECO:0000259" key="1">
    <source>
        <dbReference type="Pfam" id="PF00078"/>
    </source>
</evidence>
<evidence type="ECO:0000313" key="3">
    <source>
        <dbReference type="RefSeq" id="XP_011072308.1"/>
    </source>
</evidence>
<dbReference type="AlphaFoldDB" id="A0A6I9SSN9"/>
<organism evidence="2 3">
    <name type="scientific">Sesamum indicum</name>
    <name type="common">Oriental sesame</name>
    <name type="synonym">Sesamum orientale</name>
    <dbReference type="NCBI Taxonomy" id="4182"/>
    <lineage>
        <taxon>Eukaryota</taxon>
        <taxon>Viridiplantae</taxon>
        <taxon>Streptophyta</taxon>
        <taxon>Embryophyta</taxon>
        <taxon>Tracheophyta</taxon>
        <taxon>Spermatophyta</taxon>
        <taxon>Magnoliopsida</taxon>
        <taxon>eudicotyledons</taxon>
        <taxon>Gunneridae</taxon>
        <taxon>Pentapetalae</taxon>
        <taxon>asterids</taxon>
        <taxon>lamiids</taxon>
        <taxon>Lamiales</taxon>
        <taxon>Pedaliaceae</taxon>
        <taxon>Sesamum</taxon>
    </lineage>
</organism>
<dbReference type="RefSeq" id="XP_011072308.1">
    <property type="nucleotide sequence ID" value="XM_011074006.1"/>
</dbReference>
<dbReference type="SUPFAM" id="SSF56219">
    <property type="entry name" value="DNase I-like"/>
    <property type="match status" value="1"/>
</dbReference>
<evidence type="ECO:0000313" key="2">
    <source>
        <dbReference type="Proteomes" id="UP000504604"/>
    </source>
</evidence>
<dbReference type="OrthoDB" id="1934719at2759"/>
<dbReference type="PANTHER" id="PTHR46890">
    <property type="entry name" value="NON-LTR RETROLELEMENT REVERSE TRANSCRIPTASE-LIKE PROTEIN-RELATED"/>
    <property type="match status" value="1"/>
</dbReference>
<protein>
    <submittedName>
        <fullName evidence="3">Uncharacterized protein LOC105157594</fullName>
    </submittedName>
</protein>
<dbReference type="Proteomes" id="UP000504604">
    <property type="component" value="Linkage group LG3"/>
</dbReference>
<dbReference type="GeneID" id="105157594"/>
<dbReference type="InterPro" id="IPR052343">
    <property type="entry name" value="Retrotransposon-Effector_Assoc"/>
</dbReference>
<dbReference type="PANTHER" id="PTHR46890:SF48">
    <property type="entry name" value="RNA-DIRECTED DNA POLYMERASE"/>
    <property type="match status" value="1"/>
</dbReference>
<reference evidence="3" key="1">
    <citation type="submission" date="2025-08" db="UniProtKB">
        <authorList>
            <consortium name="RefSeq"/>
        </authorList>
    </citation>
    <scope>IDENTIFICATION</scope>
</reference>
<proteinExistence type="predicted"/>
<keyword evidence="2" id="KW-1185">Reference proteome</keyword>
<name>A0A6I9SSN9_SESIN</name>
<dbReference type="KEGG" id="sind:105157594"/>